<proteinExistence type="predicted"/>
<sequence>MHPNPCPCMSLQTGVKLVAVVHAVAHLLAIVIFTSGAIGLDLGIDAPTTNQFIQEVASNGKPMFSLVFFFYLNAVLLSIVLYFGAQKRNTGMCWAWLGFSAFHLVLALGIMNVIFVLRASDFVVVVVEIYLLFVVYAFIMQLRQQAREELSTVFALKTPAGAKAQLQGSIYWA</sequence>
<keyword evidence="1" id="KW-0812">Transmembrane</keyword>
<evidence type="ECO:0000313" key="3">
    <source>
        <dbReference type="Proteomes" id="UP000094527"/>
    </source>
</evidence>
<organism evidence="2 3">
    <name type="scientific">Orchesella cincta</name>
    <name type="common">Springtail</name>
    <name type="synonym">Podura cincta</name>
    <dbReference type="NCBI Taxonomy" id="48709"/>
    <lineage>
        <taxon>Eukaryota</taxon>
        <taxon>Metazoa</taxon>
        <taxon>Ecdysozoa</taxon>
        <taxon>Arthropoda</taxon>
        <taxon>Hexapoda</taxon>
        <taxon>Collembola</taxon>
        <taxon>Entomobryomorpha</taxon>
        <taxon>Entomobryoidea</taxon>
        <taxon>Orchesellidae</taxon>
        <taxon>Orchesellinae</taxon>
        <taxon>Orchesella</taxon>
    </lineage>
</organism>
<reference evidence="2 3" key="1">
    <citation type="journal article" date="2016" name="Genome Biol. Evol.">
        <title>Gene Family Evolution Reflects Adaptation to Soil Environmental Stressors in the Genome of the Collembolan Orchesella cincta.</title>
        <authorList>
            <person name="Faddeeva-Vakhrusheva A."/>
            <person name="Derks M.F."/>
            <person name="Anvar S.Y."/>
            <person name="Agamennone V."/>
            <person name="Suring W."/>
            <person name="Smit S."/>
            <person name="van Straalen N.M."/>
            <person name="Roelofs D."/>
        </authorList>
    </citation>
    <scope>NUCLEOTIDE SEQUENCE [LARGE SCALE GENOMIC DNA]</scope>
    <source>
        <tissue evidence="2">Mixed pool</tissue>
    </source>
</reference>
<evidence type="ECO:0000256" key="1">
    <source>
        <dbReference type="SAM" id="Phobius"/>
    </source>
</evidence>
<accession>A0A1D2MMT5</accession>
<protein>
    <submittedName>
        <fullName evidence="2">Uncharacterized protein</fullName>
    </submittedName>
</protein>
<keyword evidence="3" id="KW-1185">Reference proteome</keyword>
<dbReference type="Proteomes" id="UP000094527">
    <property type="component" value="Unassembled WGS sequence"/>
</dbReference>
<feature type="transmembrane region" description="Helical" evidence="1">
    <location>
        <begin position="95"/>
        <end position="116"/>
    </location>
</feature>
<feature type="transmembrane region" description="Helical" evidence="1">
    <location>
        <begin position="122"/>
        <end position="139"/>
    </location>
</feature>
<dbReference type="AlphaFoldDB" id="A0A1D2MMT5"/>
<comment type="caution">
    <text evidence="2">The sequence shown here is derived from an EMBL/GenBank/DDBJ whole genome shotgun (WGS) entry which is preliminary data.</text>
</comment>
<feature type="transmembrane region" description="Helical" evidence="1">
    <location>
        <begin position="17"/>
        <end position="44"/>
    </location>
</feature>
<keyword evidence="1" id="KW-0472">Membrane</keyword>
<feature type="transmembrane region" description="Helical" evidence="1">
    <location>
        <begin position="64"/>
        <end position="83"/>
    </location>
</feature>
<dbReference type="EMBL" id="LJIJ01000837">
    <property type="protein sequence ID" value="ODM94242.1"/>
    <property type="molecule type" value="Genomic_DNA"/>
</dbReference>
<evidence type="ECO:0000313" key="2">
    <source>
        <dbReference type="EMBL" id="ODM94242.1"/>
    </source>
</evidence>
<keyword evidence="1" id="KW-1133">Transmembrane helix</keyword>
<name>A0A1D2MMT5_ORCCI</name>
<gene>
    <name evidence="2" type="ORF">Ocin01_12439</name>
</gene>